<dbReference type="InterPro" id="IPR036259">
    <property type="entry name" value="MFS_trans_sf"/>
</dbReference>
<dbReference type="GO" id="GO:0055085">
    <property type="term" value="P:transmembrane transport"/>
    <property type="evidence" value="ECO:0000318"/>
    <property type="project" value="GO_Central"/>
</dbReference>
<dbReference type="SUPFAM" id="SSF103473">
    <property type="entry name" value="MFS general substrate transporter"/>
    <property type="match status" value="1"/>
</dbReference>
<keyword evidence="4 6" id="KW-1133">Transmembrane helix</keyword>
<evidence type="ECO:0000256" key="5">
    <source>
        <dbReference type="ARBA" id="ARBA00023136"/>
    </source>
</evidence>
<feature type="transmembrane region" description="Helical" evidence="6">
    <location>
        <begin position="530"/>
        <end position="548"/>
    </location>
</feature>
<dbReference type="GeneID" id="110775307"/>
<reference evidence="7" key="1">
    <citation type="journal article" date="2021" name="Nat. Commun.">
        <title>Genomic analyses provide insights into spinach domestication and the genetic basis of agronomic traits.</title>
        <authorList>
            <person name="Cai X."/>
            <person name="Sun X."/>
            <person name="Xu C."/>
            <person name="Sun H."/>
            <person name="Wang X."/>
            <person name="Ge C."/>
            <person name="Zhang Z."/>
            <person name="Wang Q."/>
            <person name="Fei Z."/>
            <person name="Jiao C."/>
            <person name="Wang Q."/>
        </authorList>
    </citation>
    <scope>NUCLEOTIDE SEQUENCE [LARGE SCALE GENOMIC DNA]</scope>
    <source>
        <strain evidence="7">cv. Varoflay</strain>
    </source>
</reference>
<dbReference type="GO" id="GO:0022857">
    <property type="term" value="F:transmembrane transporter activity"/>
    <property type="evidence" value="ECO:0000318"/>
    <property type="project" value="GO_Central"/>
</dbReference>
<dbReference type="Gene3D" id="1.20.1250.20">
    <property type="entry name" value="MFS general substrate transporter like domains"/>
    <property type="match status" value="1"/>
</dbReference>
<feature type="transmembrane region" description="Helical" evidence="6">
    <location>
        <begin position="363"/>
        <end position="384"/>
    </location>
</feature>
<dbReference type="Pfam" id="PF00854">
    <property type="entry name" value="PTR2"/>
    <property type="match status" value="1"/>
</dbReference>
<name>A0A9R0HTJ4_SPIOL</name>
<evidence type="ECO:0000256" key="6">
    <source>
        <dbReference type="SAM" id="Phobius"/>
    </source>
</evidence>
<dbReference type="AlphaFoldDB" id="A0A9R0HTJ4"/>
<proteinExistence type="inferred from homology"/>
<sequence>MEENSSDRNIMREPLLGTSNGGLKTLPFIIANEAFEKAASFGLLPNMILYLMRGYGMELATGSNIIFFWNAATNFTPVIGAFLADSYVGRFWMIGFGSIFSFLGMIFLWLTAIIPGATPCDDSGSECKSWNVFQLTLLVSAFGLMSIGAGGIRSASLAFGADQLLKKDNFSDAGILERFLNWYYSACCGAVVVGVLFVVYIQDHFGWKVGFGVSVVLMLLSALSFFSASTLYIKFKAKAGSLIAFAQVLMVSWKKRNLNFSEDELYYQSKGSRLLIPSDKLRFLNKACIVGNAEEELTPDGVAIDPWNLCTVNQVEEVKALIKVIPMWSTGIMMSVTTTQFTFPVLQAGSMDRHITSNFQVPAGSFGTFTVISIILWIAIYDRIVIPLATKITGKPGQLSVRKRMGVGLILSFMSMVVCAIIEGVRRETAIKEGFSDDPKAVTDMSAYWLLFHHWISGMAEALFLVGQNEFFYSEFPKSMSSVATTISGLSTSVASLFASLIMSSINSITSKGGKESWVSSNINRAHFDYYYWLLAGLSFLNFLYYLLCSRAYGPPSYDQDRFEDNEEIIEG</sequence>
<dbReference type="OrthoDB" id="8904098at2759"/>
<organism evidence="7 8">
    <name type="scientific">Spinacia oleracea</name>
    <name type="common">Spinach</name>
    <dbReference type="NCBI Taxonomy" id="3562"/>
    <lineage>
        <taxon>Eukaryota</taxon>
        <taxon>Viridiplantae</taxon>
        <taxon>Streptophyta</taxon>
        <taxon>Embryophyta</taxon>
        <taxon>Tracheophyta</taxon>
        <taxon>Spermatophyta</taxon>
        <taxon>Magnoliopsida</taxon>
        <taxon>eudicotyledons</taxon>
        <taxon>Gunneridae</taxon>
        <taxon>Pentapetalae</taxon>
        <taxon>Caryophyllales</taxon>
        <taxon>Chenopodiaceae</taxon>
        <taxon>Chenopodioideae</taxon>
        <taxon>Anserineae</taxon>
        <taxon>Spinacia</taxon>
    </lineage>
</organism>
<feature type="transmembrane region" description="Helical" evidence="6">
    <location>
        <begin position="137"/>
        <end position="161"/>
    </location>
</feature>
<reference evidence="8" key="2">
    <citation type="submission" date="2025-08" db="UniProtKB">
        <authorList>
            <consortium name="RefSeq"/>
        </authorList>
    </citation>
    <scope>IDENTIFICATION</scope>
    <source>
        <tissue evidence="8">Leaf</tissue>
    </source>
</reference>
<feature type="transmembrane region" description="Helical" evidence="6">
    <location>
        <begin position="445"/>
        <end position="466"/>
    </location>
</feature>
<dbReference type="KEGG" id="soe:110775307"/>
<feature type="transmembrane region" description="Helical" evidence="6">
    <location>
        <begin position="213"/>
        <end position="233"/>
    </location>
</feature>
<feature type="transmembrane region" description="Helical" evidence="6">
    <location>
        <begin position="324"/>
        <end position="343"/>
    </location>
</feature>
<feature type="transmembrane region" description="Helical" evidence="6">
    <location>
        <begin position="487"/>
        <end position="510"/>
    </location>
</feature>
<keyword evidence="3 6" id="KW-0812">Transmembrane</keyword>
<feature type="transmembrane region" description="Helical" evidence="6">
    <location>
        <begin position="91"/>
        <end position="117"/>
    </location>
</feature>
<comment type="subcellular location">
    <subcellularLocation>
        <location evidence="1">Membrane</location>
        <topology evidence="1">Multi-pass membrane protein</topology>
    </subcellularLocation>
</comment>
<dbReference type="Proteomes" id="UP000813463">
    <property type="component" value="Chromosome 1"/>
</dbReference>
<evidence type="ECO:0000256" key="4">
    <source>
        <dbReference type="ARBA" id="ARBA00022989"/>
    </source>
</evidence>
<gene>
    <name evidence="8" type="primary">LOC110775307</name>
</gene>
<accession>A0A9R0HTJ4</accession>
<feature type="transmembrane region" description="Helical" evidence="6">
    <location>
        <begin position="405"/>
        <end position="425"/>
    </location>
</feature>
<comment type="similarity">
    <text evidence="2">Belongs to the major facilitator superfamily. Proton-dependent oligopeptide transporter (POT/PTR) (TC 2.A.17) family.</text>
</comment>
<feature type="transmembrane region" description="Helical" evidence="6">
    <location>
        <begin position="65"/>
        <end position="84"/>
    </location>
</feature>
<keyword evidence="7" id="KW-1185">Reference proteome</keyword>
<evidence type="ECO:0000256" key="1">
    <source>
        <dbReference type="ARBA" id="ARBA00004141"/>
    </source>
</evidence>
<protein>
    <submittedName>
        <fullName evidence="8">Protein NRT1/ PTR FAMILY 1.2-like</fullName>
    </submittedName>
</protein>
<dbReference type="InterPro" id="IPR000109">
    <property type="entry name" value="POT_fam"/>
</dbReference>
<evidence type="ECO:0000256" key="2">
    <source>
        <dbReference type="ARBA" id="ARBA00005982"/>
    </source>
</evidence>
<evidence type="ECO:0000313" key="7">
    <source>
        <dbReference type="Proteomes" id="UP000813463"/>
    </source>
</evidence>
<feature type="transmembrane region" description="Helical" evidence="6">
    <location>
        <begin position="182"/>
        <end position="201"/>
    </location>
</feature>
<evidence type="ECO:0000313" key="8">
    <source>
        <dbReference type="RefSeq" id="XP_021835609.1"/>
    </source>
</evidence>
<dbReference type="GO" id="GO:0005886">
    <property type="term" value="C:plasma membrane"/>
    <property type="evidence" value="ECO:0000318"/>
    <property type="project" value="GO_Central"/>
</dbReference>
<keyword evidence="5 6" id="KW-0472">Membrane</keyword>
<dbReference type="PANTHER" id="PTHR11654">
    <property type="entry name" value="OLIGOPEPTIDE TRANSPORTER-RELATED"/>
    <property type="match status" value="1"/>
</dbReference>
<dbReference type="RefSeq" id="XP_021835609.1">
    <property type="nucleotide sequence ID" value="XM_021979917.2"/>
</dbReference>
<evidence type="ECO:0000256" key="3">
    <source>
        <dbReference type="ARBA" id="ARBA00022692"/>
    </source>
</evidence>
<dbReference type="CDD" id="cd17416">
    <property type="entry name" value="MFS_NPF1_2"/>
    <property type="match status" value="1"/>
</dbReference>